<name>A0AAE1DH22_9GAST</name>
<gene>
    <name evidence="1" type="ORF">RRG08_012171</name>
</gene>
<evidence type="ECO:0000313" key="2">
    <source>
        <dbReference type="Proteomes" id="UP001283361"/>
    </source>
</evidence>
<dbReference type="AlphaFoldDB" id="A0AAE1DH22"/>
<sequence>MSQKVAPSHPRSDDNCSTEITVKTSPHKRWLVLFLFASDSVSTVSMSPVQGGLLDFILLSHDSSIFEDNYGNHTLNTLIQSAGDGFKNRNLGFQSLLQTVAVWQYGREMDDEAPRALKLEDIIVLQPGNKERPKDSIDCRSSKVLQVLL</sequence>
<organism evidence="1 2">
    <name type="scientific">Elysia crispata</name>
    <name type="common">lettuce slug</name>
    <dbReference type="NCBI Taxonomy" id="231223"/>
    <lineage>
        <taxon>Eukaryota</taxon>
        <taxon>Metazoa</taxon>
        <taxon>Spiralia</taxon>
        <taxon>Lophotrochozoa</taxon>
        <taxon>Mollusca</taxon>
        <taxon>Gastropoda</taxon>
        <taxon>Heterobranchia</taxon>
        <taxon>Euthyneura</taxon>
        <taxon>Panpulmonata</taxon>
        <taxon>Sacoglossa</taxon>
        <taxon>Placobranchoidea</taxon>
        <taxon>Plakobranchidae</taxon>
        <taxon>Elysia</taxon>
    </lineage>
</organism>
<accession>A0AAE1DH22</accession>
<reference evidence="1" key="1">
    <citation type="journal article" date="2023" name="G3 (Bethesda)">
        <title>A reference genome for the long-term kleptoplast-retaining sea slug Elysia crispata morphotype clarki.</title>
        <authorList>
            <person name="Eastman K.E."/>
            <person name="Pendleton A.L."/>
            <person name="Shaikh M.A."/>
            <person name="Suttiyut T."/>
            <person name="Ogas R."/>
            <person name="Tomko P."/>
            <person name="Gavelis G."/>
            <person name="Widhalm J.R."/>
            <person name="Wisecaver J.H."/>
        </authorList>
    </citation>
    <scope>NUCLEOTIDE SEQUENCE</scope>
    <source>
        <strain evidence="1">ECLA1</strain>
    </source>
</reference>
<evidence type="ECO:0000313" key="1">
    <source>
        <dbReference type="EMBL" id="KAK3770429.1"/>
    </source>
</evidence>
<proteinExistence type="predicted"/>
<dbReference type="Proteomes" id="UP001283361">
    <property type="component" value="Unassembled WGS sequence"/>
</dbReference>
<keyword evidence="2" id="KW-1185">Reference proteome</keyword>
<dbReference type="EMBL" id="JAWDGP010003844">
    <property type="protein sequence ID" value="KAK3770429.1"/>
    <property type="molecule type" value="Genomic_DNA"/>
</dbReference>
<comment type="caution">
    <text evidence="1">The sequence shown here is derived from an EMBL/GenBank/DDBJ whole genome shotgun (WGS) entry which is preliminary data.</text>
</comment>
<protein>
    <submittedName>
        <fullName evidence="1">Uncharacterized protein</fullName>
    </submittedName>
</protein>